<organism evidence="3 4">
    <name type="scientific">Plasmodium fragile</name>
    <dbReference type="NCBI Taxonomy" id="5857"/>
    <lineage>
        <taxon>Eukaryota</taxon>
        <taxon>Sar</taxon>
        <taxon>Alveolata</taxon>
        <taxon>Apicomplexa</taxon>
        <taxon>Aconoidasida</taxon>
        <taxon>Haemosporida</taxon>
        <taxon>Plasmodiidae</taxon>
        <taxon>Plasmodium</taxon>
        <taxon>Plasmodium (Plasmodium)</taxon>
    </lineage>
</organism>
<name>A0A0D9QM88_PLAFR</name>
<evidence type="ECO:0000313" key="3">
    <source>
        <dbReference type="EMBL" id="KJP86846.1"/>
    </source>
</evidence>
<accession>A0A0D9QM88</accession>
<dbReference type="Proteomes" id="UP000054561">
    <property type="component" value="Unassembled WGS sequence"/>
</dbReference>
<dbReference type="Gene3D" id="6.10.280.180">
    <property type="entry name" value="Plasmodium RESA, N-terminal helical domain"/>
    <property type="match status" value="1"/>
</dbReference>
<evidence type="ECO:0000256" key="1">
    <source>
        <dbReference type="SAM" id="MobiDB-lite"/>
    </source>
</evidence>
<proteinExistence type="predicted"/>
<dbReference type="OrthoDB" id="389507at2759"/>
<gene>
    <name evidence="3" type="ORF">AK88_03555</name>
</gene>
<sequence length="383" mass="45022">MAHSNNKQTSTSIILQGASESRNGKTVSSSITGSKTHDKQAHRSFFKKFAILFVVACICLTHPDDFETQEERLPQLHVCNRVARSLAKGKATPSEDELELEQMEWPQGEHATGTLEDAKEGLYSHEQLDEEGKEDYYGQEEEAILEEWTPEEQEEQQEQQEQQVQEEVHYDGERNIEHDAREEEVHEDKRDEFLSGDSRKLDRNGTDSSIAFHYEMTCFDERLRDSEINKRLEQMEEEPHKWELLSLYWQSYRNERSKYLALKKSLQEKFIELQKKQTIASVQIYNNKWKKCEEIINNNLTKQNEHVNEVFRTMVAKEKLSTYEFEKILYDFRESWKEVTIQTKNECIALLEEPILLEVIYIQIDTRNIGMRISGLTVPGIPY</sequence>
<keyword evidence="4" id="KW-1185">Reference proteome</keyword>
<dbReference type="GeneID" id="24268869"/>
<reference evidence="3 4" key="1">
    <citation type="submission" date="2014-03" db="EMBL/GenBank/DDBJ databases">
        <title>The Genome Sequence of Plasmodium fragile nilgiri.</title>
        <authorList>
            <consortium name="The Broad Institute Genomics Platform"/>
            <consortium name="The Broad Institute Genome Sequencing Center for Infectious Disease"/>
            <person name="Neafsey D."/>
            <person name="Duraisingh M."/>
            <person name="Young S.K."/>
            <person name="Zeng Q."/>
            <person name="Gargeya S."/>
            <person name="Abouelleil A."/>
            <person name="Alvarado L."/>
            <person name="Chapman S.B."/>
            <person name="Gainer-Dewar J."/>
            <person name="Goldberg J."/>
            <person name="Griggs A."/>
            <person name="Gujja S."/>
            <person name="Hansen M."/>
            <person name="Howarth C."/>
            <person name="Imamovic A."/>
            <person name="Larimer J."/>
            <person name="Pearson M."/>
            <person name="Poon T.W."/>
            <person name="Priest M."/>
            <person name="Roberts A."/>
            <person name="Saif S."/>
            <person name="Shea T."/>
            <person name="Sykes S."/>
            <person name="Wortman J."/>
            <person name="Nusbaum C."/>
            <person name="Birren B."/>
        </authorList>
    </citation>
    <scope>NUCLEOTIDE SEQUENCE [LARGE SCALE GENOMIC DNA]</scope>
    <source>
        <strain evidence="4">nilgiri</strain>
    </source>
</reference>
<dbReference type="AlphaFoldDB" id="A0A0D9QM88"/>
<dbReference type="RefSeq" id="XP_012336589.1">
    <property type="nucleotide sequence ID" value="XM_012481166.1"/>
</dbReference>
<evidence type="ECO:0000313" key="4">
    <source>
        <dbReference type="Proteomes" id="UP000054561"/>
    </source>
</evidence>
<dbReference type="PANTHER" id="PTHR36193:SF23">
    <property type="entry name" value="PHISTB DOMAIN-CONTAINING RESA-LIKE PROTEIN 1"/>
    <property type="match status" value="1"/>
</dbReference>
<dbReference type="Pfam" id="PF09687">
    <property type="entry name" value="PRESAN"/>
    <property type="match status" value="1"/>
</dbReference>
<dbReference type="InterPro" id="IPR044885">
    <property type="entry name" value="PRESA_N_sf"/>
</dbReference>
<dbReference type="PANTHER" id="PTHR36193">
    <property type="entry name" value="PHISTB DOMAIN-CONTAINING RESA-LIKE PROTEIN 1"/>
    <property type="match status" value="1"/>
</dbReference>
<feature type="region of interest" description="Disordered" evidence="1">
    <location>
        <begin position="177"/>
        <end position="197"/>
    </location>
</feature>
<feature type="region of interest" description="Disordered" evidence="1">
    <location>
        <begin position="149"/>
        <end position="168"/>
    </location>
</feature>
<dbReference type="VEuPathDB" id="PlasmoDB:AK88_03555"/>
<feature type="region of interest" description="Disordered" evidence="1">
    <location>
        <begin position="1"/>
        <end position="35"/>
    </location>
</feature>
<feature type="compositionally biased region" description="Polar residues" evidence="1">
    <location>
        <begin position="1"/>
        <end position="34"/>
    </location>
</feature>
<dbReference type="EMBL" id="KQ001685">
    <property type="protein sequence ID" value="KJP86846.1"/>
    <property type="molecule type" value="Genomic_DNA"/>
</dbReference>
<feature type="domain" description="Plasmodium RESA N-terminal" evidence="2">
    <location>
        <begin position="223"/>
        <end position="347"/>
    </location>
</feature>
<feature type="compositionally biased region" description="Acidic residues" evidence="1">
    <location>
        <begin position="149"/>
        <end position="158"/>
    </location>
</feature>
<protein>
    <recommendedName>
        <fullName evidence="2">Plasmodium RESA N-terminal domain-containing protein</fullName>
    </recommendedName>
</protein>
<evidence type="ECO:0000259" key="2">
    <source>
        <dbReference type="Pfam" id="PF09687"/>
    </source>
</evidence>
<dbReference type="InterPro" id="IPR019111">
    <property type="entry name" value="PRESA_N"/>
</dbReference>